<evidence type="ECO:0000313" key="12">
    <source>
        <dbReference type="EMBL" id="KAG0149428.1"/>
    </source>
</evidence>
<dbReference type="OrthoDB" id="27911at2759"/>
<evidence type="ECO:0000256" key="10">
    <source>
        <dbReference type="ARBA" id="ARBA00023242"/>
    </source>
</evidence>
<keyword evidence="9" id="KW-0677">Repeat</keyword>
<dbReference type="InterPro" id="IPR037289">
    <property type="entry name" value="Elp2"/>
</dbReference>
<dbReference type="PANTHER" id="PTHR44111">
    <property type="entry name" value="ELONGATOR COMPLEX PROTEIN 2"/>
    <property type="match status" value="1"/>
</dbReference>
<feature type="repeat" description="WD" evidence="11">
    <location>
        <begin position="719"/>
        <end position="751"/>
    </location>
</feature>
<keyword evidence="13" id="KW-1185">Reference proteome</keyword>
<dbReference type="Proteomes" id="UP000886653">
    <property type="component" value="Unassembled WGS sequence"/>
</dbReference>
<evidence type="ECO:0000256" key="2">
    <source>
        <dbReference type="ARBA" id="ARBA00004496"/>
    </source>
</evidence>
<dbReference type="InterPro" id="IPR036322">
    <property type="entry name" value="WD40_repeat_dom_sf"/>
</dbReference>
<keyword evidence="10" id="KW-0539">Nucleus</keyword>
<dbReference type="GO" id="GO:0005737">
    <property type="term" value="C:cytoplasm"/>
    <property type="evidence" value="ECO:0007669"/>
    <property type="project" value="UniProtKB-SubCell"/>
</dbReference>
<keyword evidence="6" id="KW-0963">Cytoplasm</keyword>
<dbReference type="SUPFAM" id="SSF50978">
    <property type="entry name" value="WD40 repeat-like"/>
    <property type="match status" value="3"/>
</dbReference>
<evidence type="ECO:0000256" key="8">
    <source>
        <dbReference type="ARBA" id="ARBA00022694"/>
    </source>
</evidence>
<feature type="repeat" description="WD" evidence="11">
    <location>
        <begin position="250"/>
        <end position="286"/>
    </location>
</feature>
<evidence type="ECO:0000256" key="5">
    <source>
        <dbReference type="ARBA" id="ARBA00020267"/>
    </source>
</evidence>
<evidence type="ECO:0000256" key="3">
    <source>
        <dbReference type="ARBA" id="ARBA00005043"/>
    </source>
</evidence>
<dbReference type="GO" id="GO:0033588">
    <property type="term" value="C:elongator holoenzyme complex"/>
    <property type="evidence" value="ECO:0007669"/>
    <property type="project" value="InterPro"/>
</dbReference>
<keyword evidence="7 11" id="KW-0853">WD repeat</keyword>
<evidence type="ECO:0000256" key="6">
    <source>
        <dbReference type="ARBA" id="ARBA00022490"/>
    </source>
</evidence>
<keyword evidence="8" id="KW-0819">tRNA processing</keyword>
<dbReference type="Pfam" id="PF00400">
    <property type="entry name" value="WD40"/>
    <property type="match status" value="7"/>
</dbReference>
<dbReference type="GO" id="GO:0002098">
    <property type="term" value="P:tRNA wobble uridine modification"/>
    <property type="evidence" value="ECO:0007669"/>
    <property type="project" value="InterPro"/>
</dbReference>
<evidence type="ECO:0000256" key="11">
    <source>
        <dbReference type="PROSITE-ProRule" id="PRU00221"/>
    </source>
</evidence>
<dbReference type="PANTHER" id="PTHR44111:SF1">
    <property type="entry name" value="ELONGATOR COMPLEX PROTEIN 2"/>
    <property type="match status" value="1"/>
</dbReference>
<organism evidence="12 13">
    <name type="scientific">Cronartium quercuum f. sp. fusiforme G11</name>
    <dbReference type="NCBI Taxonomy" id="708437"/>
    <lineage>
        <taxon>Eukaryota</taxon>
        <taxon>Fungi</taxon>
        <taxon>Dikarya</taxon>
        <taxon>Basidiomycota</taxon>
        <taxon>Pucciniomycotina</taxon>
        <taxon>Pucciniomycetes</taxon>
        <taxon>Pucciniales</taxon>
        <taxon>Coleosporiaceae</taxon>
        <taxon>Cronartium</taxon>
    </lineage>
</organism>
<dbReference type="PROSITE" id="PS50294">
    <property type="entry name" value="WD_REPEATS_REGION"/>
    <property type="match status" value="3"/>
</dbReference>
<evidence type="ECO:0000256" key="1">
    <source>
        <dbReference type="ARBA" id="ARBA00004123"/>
    </source>
</evidence>
<sequence>MDAQATHLPVLSNTACVLASSSANVFSSCSAWIEPHGEQRKKSDACIAYGSGRQIAIWWCRNPVAYPTIKLLKGHAAQVTVVKPLQSPTFPVTDIGPSSSIVGYRFISGDEKGGVKVWVGSCSGSDNTQSVLELPGHQRSISCLASVEGSPSPDSLSSKESTFLIVSGASDGCLMVWKLVERYDEVGNVTAVVELIQTIEFGNKIAMDASLTQLPGQAEDFLLTLAQTDSQVALYSLSLPTLSLQRVCSLPGHTDWVRCLDVVIDPNNPQDVLLASGSQDGYIRLWRCTKACDTTSVVNGETKCGGTISTVNGSIVDDPFKALDELTQTLKDEGKIPIVSASRSDQNSRHLSHLKVEMKKYRIPLPSGRPAWNMTSEAVLFGHEGWVTNVHWAIGPDTDVQLISTSSDRSMILWKPSADHNGIWLNSERFGELTGSTNLGFFGAHHFWDPNNGQETVLASGWTGGWHRWSRYRSGSGQPVTPVLWQPQIAPTGHSQTITGVEWDSAGEYILTCSHDQTTRLWGPWRRKNNVSVQQMTPSTSQIESWHELGRPQVHGHDLFGLSFINDKRTQFVSISEEKVIRVFDTTEKFVRLASDLKAINVPFQTTLRKRYENATIPPLGLSNRVEEVAESDDPPKKVVEISTSLENSARCPPFEDELLTCTLWPETEKIYGHPSELSAIATSGSGKLLASACHATSAASASIRIHSTTSFRAVGEPLESHQLTVTQLAFNNNDSLLVSVSRDRGWSLWKPIKNLNNVNLEDNGFELLQKFEKAHARIIWDVSWGPNDSEIFVTGSRDKTVKVWSKNKESQLSNTWTLATTIKFEDSVRSCKFVPYLFNQQLILGVGLEDGGIHLYSAHPEHPHAWHLVGALDDHHTHTSAVERLTFCPNSSDPEKLRLASGGEDGVVRITDLYLKV</sequence>
<comment type="subcellular location">
    <subcellularLocation>
        <location evidence="2">Cytoplasm</location>
    </subcellularLocation>
    <subcellularLocation>
        <location evidence="1">Nucleus</location>
    </subcellularLocation>
</comment>
<dbReference type="Gene3D" id="2.130.10.10">
    <property type="entry name" value="YVTN repeat-like/Quinoprotein amine dehydrogenase"/>
    <property type="match status" value="5"/>
</dbReference>
<reference evidence="12" key="1">
    <citation type="submission" date="2013-11" db="EMBL/GenBank/DDBJ databases">
        <title>Genome sequence of the fusiform rust pathogen reveals effectors for host alternation and coevolution with pine.</title>
        <authorList>
            <consortium name="DOE Joint Genome Institute"/>
            <person name="Smith K."/>
            <person name="Pendleton A."/>
            <person name="Kubisiak T."/>
            <person name="Anderson C."/>
            <person name="Salamov A."/>
            <person name="Aerts A."/>
            <person name="Riley R."/>
            <person name="Clum A."/>
            <person name="Lindquist E."/>
            <person name="Ence D."/>
            <person name="Campbell M."/>
            <person name="Kronenberg Z."/>
            <person name="Feau N."/>
            <person name="Dhillon B."/>
            <person name="Hamelin R."/>
            <person name="Burleigh J."/>
            <person name="Smith J."/>
            <person name="Yandell M."/>
            <person name="Nelson C."/>
            <person name="Grigoriev I."/>
            <person name="Davis J."/>
        </authorList>
    </citation>
    <scope>NUCLEOTIDE SEQUENCE</scope>
    <source>
        <strain evidence="12">G11</strain>
    </source>
</reference>
<accession>A0A9P6NNT4</accession>
<gene>
    <name evidence="12" type="ORF">CROQUDRAFT_39802</name>
</gene>
<protein>
    <recommendedName>
        <fullName evidence="5">Elongator complex protein 2</fullName>
    </recommendedName>
</protein>
<proteinExistence type="inferred from homology"/>
<evidence type="ECO:0000256" key="9">
    <source>
        <dbReference type="ARBA" id="ARBA00022737"/>
    </source>
</evidence>
<dbReference type="InterPro" id="IPR001680">
    <property type="entry name" value="WD40_rpt"/>
</dbReference>
<dbReference type="GO" id="GO:0005634">
    <property type="term" value="C:nucleus"/>
    <property type="evidence" value="ECO:0007669"/>
    <property type="project" value="UniProtKB-SubCell"/>
</dbReference>
<evidence type="ECO:0000256" key="7">
    <source>
        <dbReference type="ARBA" id="ARBA00022574"/>
    </source>
</evidence>
<comment type="pathway">
    <text evidence="3">tRNA modification; 5-methoxycarbonylmethyl-2-thiouridine-tRNA biosynthesis.</text>
</comment>
<dbReference type="PROSITE" id="PS50082">
    <property type="entry name" value="WD_REPEATS_2"/>
    <property type="match status" value="4"/>
</dbReference>
<evidence type="ECO:0000313" key="13">
    <source>
        <dbReference type="Proteomes" id="UP000886653"/>
    </source>
</evidence>
<dbReference type="InterPro" id="IPR015943">
    <property type="entry name" value="WD40/YVTN_repeat-like_dom_sf"/>
</dbReference>
<evidence type="ECO:0000256" key="4">
    <source>
        <dbReference type="ARBA" id="ARBA00005881"/>
    </source>
</evidence>
<comment type="similarity">
    <text evidence="4">Belongs to the WD repeat ELP2 family.</text>
</comment>
<name>A0A9P6NNT4_9BASI</name>
<dbReference type="AlphaFoldDB" id="A0A9P6NNT4"/>
<comment type="caution">
    <text evidence="12">The sequence shown here is derived from an EMBL/GenBank/DDBJ whole genome shotgun (WGS) entry which is preliminary data.</text>
</comment>
<feature type="repeat" description="WD" evidence="11">
    <location>
        <begin position="773"/>
        <end position="815"/>
    </location>
</feature>
<dbReference type="SMART" id="SM00320">
    <property type="entry name" value="WD40"/>
    <property type="match status" value="11"/>
</dbReference>
<dbReference type="EMBL" id="MU167228">
    <property type="protein sequence ID" value="KAG0149428.1"/>
    <property type="molecule type" value="Genomic_DNA"/>
</dbReference>
<feature type="repeat" description="WD" evidence="11">
    <location>
        <begin position="491"/>
        <end position="522"/>
    </location>
</feature>